<dbReference type="Pfam" id="PF01429">
    <property type="entry name" value="MBD"/>
    <property type="match status" value="1"/>
</dbReference>
<feature type="domain" description="PHD-type" evidence="14">
    <location>
        <begin position="1858"/>
        <end position="1908"/>
    </location>
</feature>
<dbReference type="PROSITE" id="PS01359">
    <property type="entry name" value="ZF_PHD_1"/>
    <property type="match status" value="1"/>
</dbReference>
<dbReference type="Pfam" id="PF00628">
    <property type="entry name" value="PHD"/>
    <property type="match status" value="2"/>
</dbReference>
<dbReference type="PROSITE" id="PS50016">
    <property type="entry name" value="ZF_PHD_2"/>
    <property type="match status" value="2"/>
</dbReference>
<evidence type="ECO:0000256" key="3">
    <source>
        <dbReference type="ARBA" id="ARBA00022723"/>
    </source>
</evidence>
<dbReference type="Gene3D" id="3.30.890.10">
    <property type="entry name" value="Methyl-cpg-binding Protein 2, Chain A"/>
    <property type="match status" value="1"/>
</dbReference>
<evidence type="ECO:0000256" key="11">
    <source>
        <dbReference type="SAM" id="Coils"/>
    </source>
</evidence>
<dbReference type="InterPro" id="IPR019787">
    <property type="entry name" value="Znf_PHD-finger"/>
</dbReference>
<feature type="compositionally biased region" description="Low complexity" evidence="12">
    <location>
        <begin position="66"/>
        <end position="87"/>
    </location>
</feature>
<dbReference type="SMART" id="SM00571">
    <property type="entry name" value="DDT"/>
    <property type="match status" value="1"/>
</dbReference>
<feature type="domain" description="MBD" evidence="16">
    <location>
        <begin position="510"/>
        <end position="582"/>
    </location>
</feature>
<feature type="compositionally biased region" description="Low complexity" evidence="12">
    <location>
        <begin position="1162"/>
        <end position="1171"/>
    </location>
</feature>
<feature type="compositionally biased region" description="Polar residues" evidence="12">
    <location>
        <begin position="271"/>
        <end position="284"/>
    </location>
</feature>
<evidence type="ECO:0000313" key="18">
    <source>
        <dbReference type="Proteomes" id="UP001651158"/>
    </source>
</evidence>
<feature type="compositionally biased region" description="Basic and acidic residues" evidence="12">
    <location>
        <begin position="2027"/>
        <end position="2041"/>
    </location>
</feature>
<feature type="region of interest" description="Disordered" evidence="12">
    <location>
        <begin position="1"/>
        <end position="44"/>
    </location>
</feature>
<dbReference type="SUPFAM" id="SSF47370">
    <property type="entry name" value="Bromodomain"/>
    <property type="match status" value="1"/>
</dbReference>
<dbReference type="InterPro" id="IPR001739">
    <property type="entry name" value="Methyl_CpG_DNA-bd"/>
</dbReference>
<name>A0ABR4QP81_9CEST</name>
<feature type="compositionally biased region" description="Gly residues" evidence="12">
    <location>
        <begin position="1806"/>
        <end position="1816"/>
    </location>
</feature>
<keyword evidence="5" id="KW-0862">Zinc</keyword>
<feature type="compositionally biased region" description="Low complexity" evidence="12">
    <location>
        <begin position="475"/>
        <end position="500"/>
    </location>
</feature>
<evidence type="ECO:0000313" key="17">
    <source>
        <dbReference type="EMBL" id="KAL5111205.1"/>
    </source>
</evidence>
<evidence type="ECO:0000256" key="6">
    <source>
        <dbReference type="ARBA" id="ARBA00023054"/>
    </source>
</evidence>
<dbReference type="PANTHER" id="PTHR45915:SF2">
    <property type="entry name" value="TOUTATIS, ISOFORM E"/>
    <property type="match status" value="1"/>
</dbReference>
<evidence type="ECO:0000256" key="10">
    <source>
        <dbReference type="PROSITE-ProRule" id="PRU00146"/>
    </source>
</evidence>
<gene>
    <name evidence="17" type="ORF">TcWFU_000606</name>
</gene>
<feature type="region of interest" description="Disordered" evidence="12">
    <location>
        <begin position="1160"/>
        <end position="1184"/>
    </location>
</feature>
<dbReference type="InterPro" id="IPR013083">
    <property type="entry name" value="Znf_RING/FYVE/PHD"/>
</dbReference>
<proteinExistence type="inferred from homology"/>
<comment type="similarity">
    <text evidence="2">Belongs to the WAL family.</text>
</comment>
<dbReference type="SMART" id="SM00384">
    <property type="entry name" value="AT_hook"/>
    <property type="match status" value="3"/>
</dbReference>
<feature type="region of interest" description="Disordered" evidence="12">
    <location>
        <begin position="2269"/>
        <end position="2334"/>
    </location>
</feature>
<dbReference type="PROSITE" id="PS50827">
    <property type="entry name" value="DDT"/>
    <property type="match status" value="1"/>
</dbReference>
<evidence type="ECO:0000256" key="1">
    <source>
        <dbReference type="ARBA" id="ARBA00004123"/>
    </source>
</evidence>
<feature type="region of interest" description="Disordered" evidence="12">
    <location>
        <begin position="297"/>
        <end position="345"/>
    </location>
</feature>
<feature type="compositionally biased region" description="Basic residues" evidence="12">
    <location>
        <begin position="2162"/>
        <end position="2172"/>
    </location>
</feature>
<evidence type="ECO:0000256" key="4">
    <source>
        <dbReference type="ARBA" id="ARBA00022771"/>
    </source>
</evidence>
<feature type="compositionally biased region" description="Polar residues" evidence="12">
    <location>
        <begin position="2152"/>
        <end position="2161"/>
    </location>
</feature>
<dbReference type="SMART" id="SM00297">
    <property type="entry name" value="BROMO"/>
    <property type="match status" value="1"/>
</dbReference>
<feature type="compositionally biased region" description="Basic and acidic residues" evidence="12">
    <location>
        <begin position="1249"/>
        <end position="1268"/>
    </location>
</feature>
<evidence type="ECO:0000256" key="9">
    <source>
        <dbReference type="PROSITE-ProRule" id="PRU00035"/>
    </source>
</evidence>
<feature type="compositionally biased region" description="Polar residues" evidence="12">
    <location>
        <begin position="371"/>
        <end position="395"/>
    </location>
</feature>
<dbReference type="InterPro" id="IPR001965">
    <property type="entry name" value="Znf_PHD"/>
</dbReference>
<keyword evidence="7 9" id="KW-0103">Bromodomain</keyword>
<protein>
    <submittedName>
        <fullName evidence="17">Bromodomain adjacent to zinc finger domain protein 2B</fullName>
    </submittedName>
</protein>
<comment type="caution">
    <text evidence="17">The sequence shown here is derived from an EMBL/GenBank/DDBJ whole genome shotgun (WGS) entry which is preliminary data.</text>
</comment>
<keyword evidence="4 10" id="KW-0863">Zinc-finger</keyword>
<evidence type="ECO:0000259" key="15">
    <source>
        <dbReference type="PROSITE" id="PS50827"/>
    </source>
</evidence>
<dbReference type="InterPro" id="IPR018501">
    <property type="entry name" value="DDT_dom"/>
</dbReference>
<dbReference type="InterPro" id="IPR019786">
    <property type="entry name" value="Zinc_finger_PHD-type_CS"/>
</dbReference>
<feature type="domain" description="DDT" evidence="15">
    <location>
        <begin position="840"/>
        <end position="905"/>
    </location>
</feature>
<dbReference type="InterPro" id="IPR016177">
    <property type="entry name" value="DNA-bd_dom_sf"/>
</dbReference>
<keyword evidence="18" id="KW-1185">Reference proteome</keyword>
<sequence>MAAKTAATAANSLPKSTGKWWRGKADEEENERARGEGTWEGLLDTNQPVQNDLELRALRAMSVYHSTTSGQQSSSSASGATNGQSTADSSEKNSLTLDYLASVFASNGTIPPTFLPQHSAVGNLAPTTGDIMNALIAAAAAAAAATATNTAASPGTMDPFAASTLLSSLMYSQQQQSAAVTSSLCQPPTDLYSPKSNLPLDPILFAQHALLQAGFDASNRQHQANHHQQQQQQQQMALAMANLLGQWSSNPFLPLQQRRDLCSHRADGVEETSTAAQPTAGTDESFSSVLAKLTQGLNQSSSASTPSSASSRAPSASQGQTKDSLVSTTSVSTSPSGVLPNTSRFPLQGAGENAAAFAAAAALTALQQQQNRMAASKQSPHLSHRSTPLGTTPSREGQPHRGRGRPPKSSLAVTKTPLDKTIRATTSTPQPESCLADLNSIDGTITDVLKRLNDSVDLSGSRKRRRIDSTDKMVTSTASATASVANTPTSSGASVSTSKSDISGHKRARGFIDSGYRLPLGLGWRRETLVKGVGPGGLLGDVVYIAPCGRQFWNIEGIREYLRGGGNSILTTEDFTFKSYVRLGDYYECNKDSKGFVKMSEAAVNALITTGQESPSKSHRRTPQAVFPSTSPSSTTTAATTSVPPTNTAGKPFSGVAFYPDVMAAMATANVENYPKPFPDFPLALPRFPSLPPQLTSALANQIGSLWSPWPSEIQNAEASTVAVSPPSTSSSNFAFPSQQQQQPQQKDRFSLQSSSLTNLEDFDRLRAFFTKLVEDHQRLENEKETQRKADLEAQTAKAREERIAYLVDEELRRPVEDLKILNPKALPEFDCIDGNRMPSQVFTDCLFVLEFLHAFTEVLCIDPETIPSMRCMQAAFIDRDEICIEVINHLIIELLKFAILDPGIPTPRLVTQLLSQRFSEMEVNTQTVTGLLRVFLIGRNGYEDEMSDWLAPSNVGHLKDLSGPQLASLLAFICDELTCSSRIISNEVDRTIELQISLRRDRFNLEAKIRKIRVILARKFGLDHTVNSGESEGENGKKQPAFLQNMRQLASFHNYDSGDEDELNSVEELEKRIETLHHCLEAKQRAIEECSFRLSGVFLGQDRFYRNYFVLGSVGGIYVEGQPTAFRDGSAVHDVPPVFDPDAIVAEIKARRELSVTRHFSTSSNSTSSNAVVTQKPNPLRSASNSSVLITTKIEKQTPMNENEEVKIEESLQAESEAKLEEKCELEEEAKSMGIVAIVAEESQETMGRVKDLENKDGRQGRDQKDENLEEIPISLKFEGKVLKKEEGSEELTTWQPLDLSTKRASPPPVLTHLPSQQSDLSLCQSLTEQDLASALDACQLDDTFLTTATLLFATQTDSIDRSTIMGGWADPSWHVQLLFYKLQLVRSIAFERRKNCENDEKALSTALRRLKTWLADSGLEGGEERQHLNASCSNNVRFNDEEMTREVERILKEREVQESGPEMLELIPANAKGSWWRVKGSEGLQVLLEALVQRGIRERGLAQTIQLSEEAVTSSIHVDPSAVLDLGSTSNSPEGGWQPRLLRVRSRRGKGRGANPSSLLYSTSSAANLATLSSGRHFAASASHTASATNLSETAVGDVGTYAFRGDAENSPGATMEQSVFLGENFERAMRAGRNSVNSTAATTAAEREFLDEYRFLELVEGLVDRVLSASLQTKGWQAPMKATEDDSIQIVPRDTPKVYRYDYWPLELARERLLDLEAHTERRYLLPPLNCESRLDAVQAQAVAAAAAEEAAALVEGSGSVCSDSTIHEEAGTTLHSHPPPPHIRRRVLRRSEREAEGEEGDGGSGSYGGEGTSGETQGLLLWRRNTRKADSVAELKRCAMQFEAAIAWDKSIMKVLCQICRRDKNEARLLLCDGCDHGYHTYCFRPPMISIPEGDWFCYDCVSKATGKCHCFVCGLAKPMGAAEAAITTAVDPAHRLVQCVSCARGAHPACLRPPLNRLPKRWTCMLCAASGVGGAMEKVATAATSTLELHSPKKINAAQTERPKRVYIKSGAYRSSKRTTKSKCESAKQKATEQQRKVGRPKGTSGSVSSSGGSGSRRKDSSSFRKRGRPLGFYKRSHTEMGEENEADYGGGEYDEEDAEEEDMEYAGGDGEEESGGCAGGEERVTEASGDDGDDDEEEDVEPLAVTNGNSSTRKSTVAKRCGRSRKSPLSLTERNFCRHATEDLMKHGLSWPFRKPVCCKTVPIYRKVIKKPMDLSTILKRLGADKWNYYTSVAEWREDVRQIFKNCRIFNEDDSEIEMPAGEDSVATAPSTPGCQEPSTCTPSPATRPTFETDYTPPLPPTLLPLSKGTEAPASPKPSETLIEEEGVLNSPCAREAVVESIMS</sequence>
<feature type="compositionally biased region" description="Low complexity" evidence="12">
    <location>
        <begin position="300"/>
        <end position="317"/>
    </location>
</feature>
<feature type="compositionally biased region" description="Acidic residues" evidence="12">
    <location>
        <begin position="2087"/>
        <end position="2120"/>
    </location>
</feature>
<feature type="region of interest" description="Disordered" evidence="12">
    <location>
        <begin position="718"/>
        <end position="753"/>
    </location>
</feature>
<dbReference type="InterPro" id="IPR001487">
    <property type="entry name" value="Bromodomain"/>
</dbReference>
<feature type="compositionally biased region" description="Low complexity" evidence="12">
    <location>
        <begin position="719"/>
        <end position="732"/>
    </location>
</feature>
<feature type="compositionally biased region" description="Low complexity" evidence="12">
    <location>
        <begin position="628"/>
        <end position="646"/>
    </location>
</feature>
<feature type="compositionally biased region" description="Low complexity" evidence="12">
    <location>
        <begin position="2046"/>
        <end position="2056"/>
    </location>
</feature>
<feature type="compositionally biased region" description="Low complexity" evidence="12">
    <location>
        <begin position="324"/>
        <end position="340"/>
    </location>
</feature>
<dbReference type="Gene3D" id="1.20.920.10">
    <property type="entry name" value="Bromodomain-like"/>
    <property type="match status" value="1"/>
</dbReference>
<feature type="coiled-coil region" evidence="11">
    <location>
        <begin position="770"/>
        <end position="802"/>
    </location>
</feature>
<keyword evidence="3" id="KW-0479">Metal-binding</keyword>
<evidence type="ECO:0000256" key="5">
    <source>
        <dbReference type="ARBA" id="ARBA00022833"/>
    </source>
</evidence>
<keyword evidence="6 11" id="KW-0175">Coiled coil</keyword>
<dbReference type="Proteomes" id="UP001651158">
    <property type="component" value="Unassembled WGS sequence"/>
</dbReference>
<feature type="compositionally biased region" description="Polar residues" evidence="12">
    <location>
        <begin position="1172"/>
        <end position="1184"/>
    </location>
</feature>
<dbReference type="SMART" id="SM00249">
    <property type="entry name" value="PHD"/>
    <property type="match status" value="2"/>
</dbReference>
<evidence type="ECO:0000259" key="16">
    <source>
        <dbReference type="PROSITE" id="PS50982"/>
    </source>
</evidence>
<feature type="domain" description="Bromo" evidence="13">
    <location>
        <begin position="2191"/>
        <end position="2264"/>
    </location>
</feature>
<dbReference type="InterPro" id="IPR017956">
    <property type="entry name" value="AT_hook_DNA-bd_motif"/>
</dbReference>
<dbReference type="SUPFAM" id="SSF54171">
    <property type="entry name" value="DNA-binding domain"/>
    <property type="match status" value="1"/>
</dbReference>
<dbReference type="InterPro" id="IPR011011">
    <property type="entry name" value="Znf_FYVE_PHD"/>
</dbReference>
<keyword evidence="8" id="KW-0539">Nucleus</keyword>
<feature type="compositionally biased region" description="Low complexity" evidence="12">
    <location>
        <begin position="1"/>
        <end position="10"/>
    </location>
</feature>
<dbReference type="SUPFAM" id="SSF57903">
    <property type="entry name" value="FYVE/PHD zinc finger"/>
    <property type="match status" value="2"/>
</dbReference>
<feature type="region of interest" description="Disordered" evidence="12">
    <location>
        <begin position="265"/>
        <end position="284"/>
    </location>
</feature>
<reference evidence="17 18" key="1">
    <citation type="journal article" date="2022" name="Front. Cell. Infect. Microbiol.">
        <title>The Genomes of Two Strains of Taenia crassiceps the Animal Model for the Study of Human Cysticercosis.</title>
        <authorList>
            <person name="Bobes R.J."/>
            <person name="Estrada K."/>
            <person name="Rios-Valencia D.G."/>
            <person name="Calderon-Gallegos A."/>
            <person name="de la Torre P."/>
            <person name="Carrero J.C."/>
            <person name="Sanchez-Flores A."/>
            <person name="Laclette J.P."/>
        </authorList>
    </citation>
    <scope>NUCLEOTIDE SEQUENCE [LARGE SCALE GENOMIC DNA]</scope>
    <source>
        <strain evidence="17">WFUcys</strain>
    </source>
</reference>
<feature type="compositionally biased region" description="Polar residues" evidence="12">
    <location>
        <begin position="2274"/>
        <end position="2293"/>
    </location>
</feature>
<feature type="region of interest" description="Disordered" evidence="12">
    <location>
        <begin position="66"/>
        <end position="92"/>
    </location>
</feature>
<accession>A0ABR4QP81</accession>
<feature type="compositionally biased region" description="Acidic residues" evidence="12">
    <location>
        <begin position="2134"/>
        <end position="2147"/>
    </location>
</feature>
<dbReference type="PROSITE" id="PS50982">
    <property type="entry name" value="MBD"/>
    <property type="match status" value="1"/>
</dbReference>
<feature type="region of interest" description="Disordered" evidence="12">
    <location>
        <begin position="1794"/>
        <end position="1816"/>
    </location>
</feature>
<feature type="region of interest" description="Disordered" evidence="12">
    <location>
        <begin position="1247"/>
        <end position="1269"/>
    </location>
</feature>
<comment type="subcellular location">
    <subcellularLocation>
        <location evidence="1">Nucleus</location>
    </subcellularLocation>
</comment>
<dbReference type="Gene3D" id="3.30.40.10">
    <property type="entry name" value="Zinc/RING finger domain, C3HC4 (zinc finger)"/>
    <property type="match status" value="2"/>
</dbReference>
<feature type="domain" description="PHD-type" evidence="14">
    <location>
        <begin position="1912"/>
        <end position="1975"/>
    </location>
</feature>
<evidence type="ECO:0000256" key="12">
    <source>
        <dbReference type="SAM" id="MobiDB-lite"/>
    </source>
</evidence>
<dbReference type="PROSITE" id="PS50014">
    <property type="entry name" value="BROMODOMAIN_2"/>
    <property type="match status" value="1"/>
</dbReference>
<dbReference type="PANTHER" id="PTHR45915">
    <property type="entry name" value="TRANSCRIPTION INTERMEDIARY FACTOR"/>
    <property type="match status" value="1"/>
</dbReference>
<dbReference type="PRINTS" id="PR00503">
    <property type="entry name" value="BROMODOMAIN"/>
</dbReference>
<evidence type="ECO:0000256" key="7">
    <source>
        <dbReference type="ARBA" id="ARBA00023117"/>
    </source>
</evidence>
<feature type="region of interest" description="Disordered" evidence="12">
    <location>
        <begin position="460"/>
        <end position="501"/>
    </location>
</feature>
<evidence type="ECO:0000259" key="14">
    <source>
        <dbReference type="PROSITE" id="PS50016"/>
    </source>
</evidence>
<dbReference type="EMBL" id="JAKROA010000001">
    <property type="protein sequence ID" value="KAL5111205.1"/>
    <property type="molecule type" value="Genomic_DNA"/>
</dbReference>
<dbReference type="SMART" id="SM00391">
    <property type="entry name" value="MBD"/>
    <property type="match status" value="1"/>
</dbReference>
<feature type="region of interest" description="Disordered" evidence="12">
    <location>
        <begin position="369"/>
        <end position="433"/>
    </location>
</feature>
<dbReference type="Pfam" id="PF00439">
    <property type="entry name" value="Bromodomain"/>
    <property type="match status" value="1"/>
</dbReference>
<evidence type="ECO:0000256" key="2">
    <source>
        <dbReference type="ARBA" id="ARBA00007444"/>
    </source>
</evidence>
<feature type="region of interest" description="Disordered" evidence="12">
    <location>
        <begin position="2012"/>
        <end position="2172"/>
    </location>
</feature>
<feature type="region of interest" description="Disordered" evidence="12">
    <location>
        <begin position="610"/>
        <end position="646"/>
    </location>
</feature>
<dbReference type="CDD" id="cd15545">
    <property type="entry name" value="PHD_BAZ2A_like"/>
    <property type="match status" value="1"/>
</dbReference>
<evidence type="ECO:0000256" key="8">
    <source>
        <dbReference type="ARBA" id="ARBA00023242"/>
    </source>
</evidence>
<dbReference type="InterPro" id="IPR036427">
    <property type="entry name" value="Bromodomain-like_sf"/>
</dbReference>
<organism evidence="17 18">
    <name type="scientific">Taenia crassiceps</name>
    <dbReference type="NCBI Taxonomy" id="6207"/>
    <lineage>
        <taxon>Eukaryota</taxon>
        <taxon>Metazoa</taxon>
        <taxon>Spiralia</taxon>
        <taxon>Lophotrochozoa</taxon>
        <taxon>Platyhelminthes</taxon>
        <taxon>Cestoda</taxon>
        <taxon>Eucestoda</taxon>
        <taxon>Cyclophyllidea</taxon>
        <taxon>Taeniidae</taxon>
        <taxon>Taenia</taxon>
    </lineage>
</organism>
<evidence type="ECO:0000259" key="13">
    <source>
        <dbReference type="PROSITE" id="PS50014"/>
    </source>
</evidence>